<evidence type="ECO:0000256" key="5">
    <source>
        <dbReference type="ARBA" id="ARBA00022840"/>
    </source>
</evidence>
<dbReference type="KEGG" id="mya:MORIYA_1161"/>
<dbReference type="SUPFAM" id="SSF90123">
    <property type="entry name" value="ABC transporter transmembrane region"/>
    <property type="match status" value="1"/>
</dbReference>
<dbReference type="AlphaFoldDB" id="A0A330LLW3"/>
<evidence type="ECO:0000259" key="9">
    <source>
        <dbReference type="PROSITE" id="PS50893"/>
    </source>
</evidence>
<dbReference type="PROSITE" id="PS00211">
    <property type="entry name" value="ABC_TRANSPORTER_1"/>
    <property type="match status" value="1"/>
</dbReference>
<keyword evidence="12" id="KW-1185">Reference proteome</keyword>
<evidence type="ECO:0000256" key="6">
    <source>
        <dbReference type="ARBA" id="ARBA00022989"/>
    </source>
</evidence>
<evidence type="ECO:0000256" key="4">
    <source>
        <dbReference type="ARBA" id="ARBA00022741"/>
    </source>
</evidence>
<feature type="transmembrane region" description="Helical" evidence="8">
    <location>
        <begin position="184"/>
        <end position="204"/>
    </location>
</feature>
<dbReference type="PANTHER" id="PTHR11384:SF59">
    <property type="entry name" value="LYSOSOMAL COBALAMIN TRANSPORTER ABCD4"/>
    <property type="match status" value="1"/>
</dbReference>
<dbReference type="PROSITE" id="PS50929">
    <property type="entry name" value="ABC_TM1F"/>
    <property type="match status" value="1"/>
</dbReference>
<dbReference type="RefSeq" id="WP_112713351.1">
    <property type="nucleotide sequence ID" value="NZ_LS483250.1"/>
</dbReference>
<dbReference type="Pfam" id="PF06472">
    <property type="entry name" value="ABC_membrane_2"/>
    <property type="match status" value="1"/>
</dbReference>
<accession>A0A330LLW3</accession>
<keyword evidence="6 8" id="KW-1133">Transmembrane helix</keyword>
<keyword evidence="3 8" id="KW-0812">Transmembrane</keyword>
<keyword evidence="2" id="KW-0813">Transport</keyword>
<keyword evidence="5" id="KW-0067">ATP-binding</keyword>
<reference evidence="12" key="1">
    <citation type="submission" date="2018-05" db="EMBL/GenBank/DDBJ databases">
        <authorList>
            <person name="Cea G.-C."/>
            <person name="William W."/>
        </authorList>
    </citation>
    <scope>NUCLEOTIDE SEQUENCE [LARGE SCALE GENOMIC DNA]</scope>
    <source>
        <strain evidence="12">DB21MT 5</strain>
    </source>
</reference>
<evidence type="ECO:0000313" key="11">
    <source>
        <dbReference type="EMBL" id="SQD77639.1"/>
    </source>
</evidence>
<evidence type="ECO:0000256" key="3">
    <source>
        <dbReference type="ARBA" id="ARBA00022692"/>
    </source>
</evidence>
<dbReference type="GO" id="GO:0005886">
    <property type="term" value="C:plasma membrane"/>
    <property type="evidence" value="ECO:0007669"/>
    <property type="project" value="UniProtKB-SubCell"/>
</dbReference>
<dbReference type="PROSITE" id="PS50893">
    <property type="entry name" value="ABC_TRANSPORTER_2"/>
    <property type="match status" value="1"/>
</dbReference>
<dbReference type="InterPro" id="IPR027417">
    <property type="entry name" value="P-loop_NTPase"/>
</dbReference>
<protein>
    <submittedName>
        <fullName evidence="11">Putative ABC-type uncharacterized transport system, permease and ATPase components</fullName>
    </submittedName>
</protein>
<name>A0A330LLW3_9GAMM</name>
<comment type="subcellular location">
    <subcellularLocation>
        <location evidence="1">Cell membrane</location>
        <topology evidence="1">Multi-pass membrane protein</topology>
    </subcellularLocation>
</comment>
<dbReference type="InterPro" id="IPR036640">
    <property type="entry name" value="ABC1_TM_sf"/>
</dbReference>
<evidence type="ECO:0000259" key="10">
    <source>
        <dbReference type="PROSITE" id="PS50929"/>
    </source>
</evidence>
<organism evidence="11 12">
    <name type="scientific">Moritella yayanosii</name>
    <dbReference type="NCBI Taxonomy" id="69539"/>
    <lineage>
        <taxon>Bacteria</taxon>
        <taxon>Pseudomonadati</taxon>
        <taxon>Pseudomonadota</taxon>
        <taxon>Gammaproteobacteria</taxon>
        <taxon>Alteromonadales</taxon>
        <taxon>Moritellaceae</taxon>
        <taxon>Moritella</taxon>
    </lineage>
</organism>
<feature type="transmembrane region" description="Helical" evidence="8">
    <location>
        <begin position="269"/>
        <end position="289"/>
    </location>
</feature>
<dbReference type="Gene3D" id="3.40.50.300">
    <property type="entry name" value="P-loop containing nucleotide triphosphate hydrolases"/>
    <property type="match status" value="1"/>
</dbReference>
<evidence type="ECO:0000256" key="1">
    <source>
        <dbReference type="ARBA" id="ARBA00004651"/>
    </source>
</evidence>
<evidence type="ECO:0000313" key="12">
    <source>
        <dbReference type="Proteomes" id="UP000250163"/>
    </source>
</evidence>
<evidence type="ECO:0000256" key="7">
    <source>
        <dbReference type="ARBA" id="ARBA00023136"/>
    </source>
</evidence>
<dbReference type="InterPro" id="IPR003439">
    <property type="entry name" value="ABC_transporter-like_ATP-bd"/>
</dbReference>
<dbReference type="GO" id="GO:0016887">
    <property type="term" value="F:ATP hydrolysis activity"/>
    <property type="evidence" value="ECO:0007669"/>
    <property type="project" value="InterPro"/>
</dbReference>
<feature type="transmembrane region" description="Helical" evidence="8">
    <location>
        <begin position="62"/>
        <end position="83"/>
    </location>
</feature>
<sequence length="574" mass="65349">MQKLTLFWQLIKPFWFAKERNSALLLLTIVIILSLSSVWFSVQINQWNGDFFNALQQLDGPVLYELLQFFAGLIAAFILVMVYTDYLKKKLIINFRSWMTTYLCEKWLSKYSDHYRLRLQKSEPDNPDQRIAEDVDIFIQISLDLLLSFLRSVVTLGSFLTILWQLSGTLSFTLFGRELNIPGYMVWACVGYTLIGTVITHLIGKPLQALNFNQQKREADFRRALISRREHSAAIAGQGGEQQEQQSLKVYFSAVITNWYQLMHCERNLGFFTVGYAQVSMLAPIFFALPKFLSGALKLGGLMQIKMAFMQVSSALSWIIYAYQDIAKWGATVERLAAFINALDELEEPEPTPTPNSKTIALKSNIKLYLTDGSPLLTAQSMTLKLGELTMIQGRSGIGKSTLFKALAGYWPHFTGQIQRIESIYWIPHSLYLPDVDLARQLCYPKNSTDFSDTELQDTLHKIGLPHLCEQLYSQVNWKQQLSAGEQQRLMFARLLLNRPKLIFIDETTSSLDIDAASNLITLLKAELPQSAIAFISHQVALTQYADQVIYIEDDKINDKTGHDLNLVNTINIA</sequence>
<evidence type="ECO:0000256" key="8">
    <source>
        <dbReference type="SAM" id="Phobius"/>
    </source>
</evidence>
<dbReference type="InterPro" id="IPR003593">
    <property type="entry name" value="AAA+_ATPase"/>
</dbReference>
<dbReference type="EMBL" id="LS483250">
    <property type="protein sequence ID" value="SQD77639.1"/>
    <property type="molecule type" value="Genomic_DNA"/>
</dbReference>
<evidence type="ECO:0000256" key="2">
    <source>
        <dbReference type="ARBA" id="ARBA00022448"/>
    </source>
</evidence>
<keyword evidence="7 8" id="KW-0472">Membrane</keyword>
<dbReference type="Pfam" id="PF00005">
    <property type="entry name" value="ABC_tran"/>
    <property type="match status" value="1"/>
</dbReference>
<feature type="domain" description="ABC transmembrane type-1" evidence="10">
    <location>
        <begin position="29"/>
        <end position="328"/>
    </location>
</feature>
<gene>
    <name evidence="11" type="ORF">MORIYA_1161</name>
</gene>
<dbReference type="PANTHER" id="PTHR11384">
    <property type="entry name" value="ATP-BINDING CASSETTE, SUB-FAMILY D MEMBER"/>
    <property type="match status" value="1"/>
</dbReference>
<dbReference type="GO" id="GO:0005524">
    <property type="term" value="F:ATP binding"/>
    <property type="evidence" value="ECO:0007669"/>
    <property type="project" value="UniProtKB-KW"/>
</dbReference>
<feature type="domain" description="ABC transporter" evidence="9">
    <location>
        <begin position="360"/>
        <end position="573"/>
    </location>
</feature>
<dbReference type="Gene3D" id="1.20.1560.10">
    <property type="entry name" value="ABC transporter type 1, transmembrane domain"/>
    <property type="match status" value="1"/>
</dbReference>
<feature type="transmembrane region" description="Helical" evidence="8">
    <location>
        <begin position="21"/>
        <end position="42"/>
    </location>
</feature>
<dbReference type="Proteomes" id="UP000250163">
    <property type="component" value="Chromosome MORIYA"/>
</dbReference>
<dbReference type="InterPro" id="IPR011527">
    <property type="entry name" value="ABC1_TM_dom"/>
</dbReference>
<dbReference type="SMART" id="SM00382">
    <property type="entry name" value="AAA"/>
    <property type="match status" value="1"/>
</dbReference>
<dbReference type="InterPro" id="IPR050835">
    <property type="entry name" value="ABC_transporter_sub-D"/>
</dbReference>
<proteinExistence type="predicted"/>
<keyword evidence="4" id="KW-0547">Nucleotide-binding</keyword>
<dbReference type="GO" id="GO:0140359">
    <property type="term" value="F:ABC-type transporter activity"/>
    <property type="evidence" value="ECO:0007669"/>
    <property type="project" value="InterPro"/>
</dbReference>
<dbReference type="OrthoDB" id="8233587at2"/>
<dbReference type="InterPro" id="IPR017871">
    <property type="entry name" value="ABC_transporter-like_CS"/>
</dbReference>
<dbReference type="SUPFAM" id="SSF52540">
    <property type="entry name" value="P-loop containing nucleoside triphosphate hydrolases"/>
    <property type="match status" value="1"/>
</dbReference>
<feature type="transmembrane region" description="Helical" evidence="8">
    <location>
        <begin position="145"/>
        <end position="164"/>
    </location>
</feature>